<reference evidence="1" key="1">
    <citation type="journal article" date="2014" name="Nat. Commun.">
        <title>The tobacco genome sequence and its comparison with those of tomato and potato.</title>
        <authorList>
            <person name="Sierro N."/>
            <person name="Battey J.N."/>
            <person name="Ouadi S."/>
            <person name="Bakaher N."/>
            <person name="Bovet L."/>
            <person name="Willig A."/>
            <person name="Goepfert S."/>
            <person name="Peitsch M.C."/>
            <person name="Ivanov N.V."/>
        </authorList>
    </citation>
    <scope>NUCLEOTIDE SEQUENCE [LARGE SCALE GENOMIC DNA]</scope>
</reference>
<dbReference type="PaxDb" id="4097-A0A1S4D3K5"/>
<dbReference type="AlphaFoldDB" id="A0A1S4D3K5"/>
<name>A0A1S4D3K5_TOBAC</name>
<evidence type="ECO:0000313" key="2">
    <source>
        <dbReference type="RefSeq" id="XP_016507992.1"/>
    </source>
</evidence>
<dbReference type="RefSeq" id="XP_016507992.1">
    <property type="nucleotide sequence ID" value="XM_016652506.1"/>
</dbReference>
<proteinExistence type="predicted"/>
<accession>A0A1S4D3K5</accession>
<dbReference type="Proteomes" id="UP000790787">
    <property type="component" value="Chromosome 7"/>
</dbReference>
<evidence type="ECO:0000313" key="1">
    <source>
        <dbReference type="Proteomes" id="UP000790787"/>
    </source>
</evidence>
<dbReference type="RefSeq" id="XP_016507992.1">
    <property type="nucleotide sequence ID" value="XM_016652506.2"/>
</dbReference>
<protein>
    <submittedName>
        <fullName evidence="2">Uncharacterized protein LOC107825631 isoform X1</fullName>
    </submittedName>
    <submittedName>
        <fullName evidence="2">Uncharacterized protein isoform X1</fullName>
    </submittedName>
</protein>
<organism evidence="1 2">
    <name type="scientific">Nicotiana tabacum</name>
    <name type="common">Common tobacco</name>
    <dbReference type="NCBI Taxonomy" id="4097"/>
    <lineage>
        <taxon>Eukaryota</taxon>
        <taxon>Viridiplantae</taxon>
        <taxon>Streptophyta</taxon>
        <taxon>Embryophyta</taxon>
        <taxon>Tracheophyta</taxon>
        <taxon>Spermatophyta</taxon>
        <taxon>Magnoliopsida</taxon>
        <taxon>eudicotyledons</taxon>
        <taxon>Gunneridae</taxon>
        <taxon>Pentapetalae</taxon>
        <taxon>asterids</taxon>
        <taxon>lamiids</taxon>
        <taxon>Solanales</taxon>
        <taxon>Solanaceae</taxon>
        <taxon>Nicotianoideae</taxon>
        <taxon>Nicotianeae</taxon>
        <taxon>Nicotiana</taxon>
    </lineage>
</organism>
<keyword evidence="1" id="KW-1185">Reference proteome</keyword>
<gene>
    <name evidence="2" type="primary">LOC107825631</name>
</gene>
<sequence>MKFRHRQPTHLSPSSAPYRSLRVGVNCPSSFFEKSKLSPPHARADYDYGLPHQAPHILIITKVLGCFLIEVIKRMITIDWALELSWEDVFKILNWNFLLFAMPIMKIPQKRHILPERDHSFVLTQTEKNCSQANRINRAKQKMPHMGGSKSIATFMNEKEMTNERMCNSERFTEQPPRSVAWEGDVYSQNIR</sequence>
<dbReference type="KEGG" id="nta:107825631"/>
<dbReference type="OrthoDB" id="1226703at2759"/>
<dbReference type="GeneID" id="107825631"/>
<reference evidence="2" key="2">
    <citation type="submission" date="2025-08" db="UniProtKB">
        <authorList>
            <consortium name="RefSeq"/>
        </authorList>
    </citation>
    <scope>IDENTIFICATION</scope>
    <source>
        <tissue evidence="2">Leaf</tissue>
    </source>
</reference>